<keyword evidence="3" id="KW-1185">Reference proteome</keyword>
<dbReference type="Proteomes" id="UP000187203">
    <property type="component" value="Unassembled WGS sequence"/>
</dbReference>
<evidence type="ECO:0000313" key="3">
    <source>
        <dbReference type="Proteomes" id="UP000187203"/>
    </source>
</evidence>
<organism evidence="2 3">
    <name type="scientific">Corchorus olitorius</name>
    <dbReference type="NCBI Taxonomy" id="93759"/>
    <lineage>
        <taxon>Eukaryota</taxon>
        <taxon>Viridiplantae</taxon>
        <taxon>Streptophyta</taxon>
        <taxon>Embryophyta</taxon>
        <taxon>Tracheophyta</taxon>
        <taxon>Spermatophyta</taxon>
        <taxon>Magnoliopsida</taxon>
        <taxon>eudicotyledons</taxon>
        <taxon>Gunneridae</taxon>
        <taxon>Pentapetalae</taxon>
        <taxon>rosids</taxon>
        <taxon>malvids</taxon>
        <taxon>Malvales</taxon>
        <taxon>Malvaceae</taxon>
        <taxon>Grewioideae</taxon>
        <taxon>Apeibeae</taxon>
        <taxon>Corchorus</taxon>
    </lineage>
</organism>
<accession>A0A1R3H5S9</accession>
<gene>
    <name evidence="2" type="ORF">COLO4_31085</name>
</gene>
<name>A0A1R3H5S9_9ROSI</name>
<sequence length="550" mass="64314">MEVEASDMSVCTTNRVEKVTRLAVRDIKIKSVDFYYGEHGEFTELAVLDTMMALDYDKFLARFHRRERPMQIMNPRNTPFNFPPIEWMPIIAISQVLLLRRRFDGQLFLLQVNSSLSYDDYVGIVFLAVKKGAVVLNIDIFDKQIDHIRLQICWEEKLIQQARVSIERMLNQLSISMFSDMGQNPVDVEELESNEDDTVFKFKSMKEKLCILEKELKQYDDALLQLSDKSFFKEKMFTVKAKLRNLKEARMKMQAMAEQAAEEQVALEFMEDPLEPVAASANESDMHCISQLLDEPGEIVTIFKHNCEWPKDVKRYTVWGFEHMESLPCQRGDKVELAIIDELPSSEYKKIIEKAMEAGFLIINPREAPYYYPRVRWLKIHNLEELFSIHRDFEGQVILIFVDHSVPWNCLEEISYYAILKKYVIINYGPYSWSPENNGCGEITSAEKNLKKLKMLLQEKRKLYEAYTDHRVKELANLVPELEKMNDWLDQARSVLMPPKARVVNINFDVKLTKHSRSESQDTAYTATDLYHPNQDIPGSPMKKMKMEMD</sequence>
<comment type="caution">
    <text evidence="2">The sequence shown here is derived from an EMBL/GenBank/DDBJ whole genome shotgun (WGS) entry which is preliminary data.</text>
</comment>
<dbReference type="AlphaFoldDB" id="A0A1R3H5S9"/>
<keyword evidence="1" id="KW-0175">Coiled coil</keyword>
<evidence type="ECO:0000313" key="2">
    <source>
        <dbReference type="EMBL" id="OMO65681.1"/>
    </source>
</evidence>
<reference evidence="3" key="1">
    <citation type="submission" date="2013-09" db="EMBL/GenBank/DDBJ databases">
        <title>Corchorus olitorius genome sequencing.</title>
        <authorList>
            <person name="Alam M."/>
            <person name="Haque M.S."/>
            <person name="Islam M.S."/>
            <person name="Emdad E.M."/>
            <person name="Islam M.M."/>
            <person name="Ahmed B."/>
            <person name="Halim A."/>
            <person name="Hossen Q.M.M."/>
            <person name="Hossain M.Z."/>
            <person name="Ahmed R."/>
            <person name="Khan M.M."/>
            <person name="Islam R."/>
            <person name="Rashid M.M."/>
            <person name="Khan S.A."/>
            <person name="Rahman M.S."/>
            <person name="Alam M."/>
            <person name="Yahiya A.S."/>
            <person name="Khan M.S."/>
            <person name="Azam M.S."/>
            <person name="Haque T."/>
            <person name="Lashkar M.Z.H."/>
            <person name="Akhand A.I."/>
            <person name="Morshed G."/>
            <person name="Roy S."/>
            <person name="Uddin K.S."/>
            <person name="Rabeya T."/>
            <person name="Hossain A.S."/>
            <person name="Chowdhury A."/>
            <person name="Snigdha A.R."/>
            <person name="Mortoza M.S."/>
            <person name="Matin S.A."/>
            <person name="Hoque S.M.E."/>
            <person name="Islam M.K."/>
            <person name="Roy D.K."/>
            <person name="Haider R."/>
            <person name="Moosa M.M."/>
            <person name="Elias S.M."/>
            <person name="Hasan A.M."/>
            <person name="Jahan S."/>
            <person name="Shafiuddin M."/>
            <person name="Mahmood N."/>
            <person name="Shommy N.S."/>
        </authorList>
    </citation>
    <scope>NUCLEOTIDE SEQUENCE [LARGE SCALE GENOMIC DNA]</scope>
    <source>
        <strain evidence="3">cv. O-4</strain>
    </source>
</reference>
<proteinExistence type="predicted"/>
<feature type="coiled-coil region" evidence="1">
    <location>
        <begin position="239"/>
        <end position="266"/>
    </location>
</feature>
<evidence type="ECO:0000256" key="1">
    <source>
        <dbReference type="SAM" id="Coils"/>
    </source>
</evidence>
<protein>
    <submittedName>
        <fullName evidence="2">Uncharacterized protein</fullName>
    </submittedName>
</protein>
<dbReference type="EMBL" id="AWUE01020816">
    <property type="protein sequence ID" value="OMO65681.1"/>
    <property type="molecule type" value="Genomic_DNA"/>
</dbReference>